<evidence type="ECO:0000256" key="3">
    <source>
        <dbReference type="ARBA" id="ARBA00038502"/>
    </source>
</evidence>
<keyword evidence="1 5" id="KW-0808">Transferase</keyword>
<proteinExistence type="inferred from homology"/>
<dbReference type="InterPro" id="IPR016181">
    <property type="entry name" value="Acyl_CoA_acyltransferase"/>
</dbReference>
<dbReference type="InterPro" id="IPR051531">
    <property type="entry name" value="N-acetyltransferase"/>
</dbReference>
<evidence type="ECO:0000313" key="6">
    <source>
        <dbReference type="Proteomes" id="UP000199334"/>
    </source>
</evidence>
<feature type="domain" description="N-acetyltransferase" evidence="4">
    <location>
        <begin position="1"/>
        <end position="158"/>
    </location>
</feature>
<accession>A0A1H0B0W5</accession>
<dbReference type="Proteomes" id="UP000199334">
    <property type="component" value="Unassembled WGS sequence"/>
</dbReference>
<evidence type="ECO:0000256" key="1">
    <source>
        <dbReference type="ARBA" id="ARBA00022679"/>
    </source>
</evidence>
<keyword evidence="2" id="KW-0012">Acyltransferase</keyword>
<dbReference type="Gene3D" id="3.40.630.30">
    <property type="match status" value="1"/>
</dbReference>
<gene>
    <name evidence="5" type="ORF">SAMN05216498_2155</name>
</gene>
<name>A0A1H0B0W5_9BACI</name>
<dbReference type="InterPro" id="IPR000182">
    <property type="entry name" value="GNAT_dom"/>
</dbReference>
<dbReference type="AlphaFoldDB" id="A0A1H0B0W5"/>
<organism evidence="5 6">
    <name type="scientific">Tenuibacillus multivorans</name>
    <dbReference type="NCBI Taxonomy" id="237069"/>
    <lineage>
        <taxon>Bacteria</taxon>
        <taxon>Bacillati</taxon>
        <taxon>Bacillota</taxon>
        <taxon>Bacilli</taxon>
        <taxon>Bacillales</taxon>
        <taxon>Bacillaceae</taxon>
        <taxon>Tenuibacillus</taxon>
    </lineage>
</organism>
<protein>
    <submittedName>
        <fullName evidence="5">Protein N-acetyltransferase, RimJ/RimL family</fullName>
    </submittedName>
</protein>
<dbReference type="OrthoDB" id="9799321at2"/>
<dbReference type="Pfam" id="PF13302">
    <property type="entry name" value="Acetyltransf_3"/>
    <property type="match status" value="1"/>
</dbReference>
<dbReference type="PANTHER" id="PTHR43792">
    <property type="entry name" value="GNAT FAMILY, PUTATIVE (AFU_ORTHOLOGUE AFUA_3G00765)-RELATED-RELATED"/>
    <property type="match status" value="1"/>
</dbReference>
<sequence length="179" mass="21597">MNYLDFQKFDGEIDELIDLYTKNEWHYHANPNPSPDEIRERFKSGWFHDDKETFWVLENNQKIGLIIITDVSDTIPLLYDIRLLEEIRGQGYGEKCVKWVTDYIFLSSTNKIRIEAYTRHDNYAMRKVFHKCDYEKEGYLRDSWENDDGRVYDSVLYAMIRSDWEKDQQTPININDVPY</sequence>
<dbReference type="SUPFAM" id="SSF55729">
    <property type="entry name" value="Acyl-CoA N-acyltransferases (Nat)"/>
    <property type="match status" value="1"/>
</dbReference>
<dbReference type="PROSITE" id="PS51186">
    <property type="entry name" value="GNAT"/>
    <property type="match status" value="1"/>
</dbReference>
<evidence type="ECO:0000256" key="2">
    <source>
        <dbReference type="ARBA" id="ARBA00023315"/>
    </source>
</evidence>
<dbReference type="RefSeq" id="WP_093856730.1">
    <property type="nucleotide sequence ID" value="NZ_BJVZ01000013.1"/>
</dbReference>
<dbReference type="GO" id="GO:0016747">
    <property type="term" value="F:acyltransferase activity, transferring groups other than amino-acyl groups"/>
    <property type="evidence" value="ECO:0007669"/>
    <property type="project" value="InterPro"/>
</dbReference>
<dbReference type="EMBL" id="FNIG01000004">
    <property type="protein sequence ID" value="SDN38933.1"/>
    <property type="molecule type" value="Genomic_DNA"/>
</dbReference>
<dbReference type="STRING" id="237069.SAMN05216498_2155"/>
<comment type="similarity">
    <text evidence="3">Belongs to the acetyltransferase family. RimJ subfamily.</text>
</comment>
<reference evidence="5 6" key="1">
    <citation type="submission" date="2016-10" db="EMBL/GenBank/DDBJ databases">
        <authorList>
            <person name="de Groot N.N."/>
        </authorList>
    </citation>
    <scope>NUCLEOTIDE SEQUENCE [LARGE SCALE GENOMIC DNA]</scope>
    <source>
        <strain evidence="5 6">CGMCC 1.3442</strain>
    </source>
</reference>
<evidence type="ECO:0000259" key="4">
    <source>
        <dbReference type="PROSITE" id="PS51186"/>
    </source>
</evidence>
<dbReference type="CDD" id="cd04301">
    <property type="entry name" value="NAT_SF"/>
    <property type="match status" value="1"/>
</dbReference>
<dbReference type="PANTHER" id="PTHR43792:SF8">
    <property type="entry name" value="[RIBOSOMAL PROTEIN US5]-ALANINE N-ACETYLTRANSFERASE"/>
    <property type="match status" value="1"/>
</dbReference>
<evidence type="ECO:0000313" key="5">
    <source>
        <dbReference type="EMBL" id="SDN38933.1"/>
    </source>
</evidence>
<keyword evidence="6" id="KW-1185">Reference proteome</keyword>